<accession>A0A1L6ZHS2</accession>
<evidence type="ECO:0000313" key="1">
    <source>
        <dbReference type="EMBL" id="APT46068.1"/>
    </source>
</evidence>
<organism evidence="1 2">
    <name type="scientific">Bacillus safensis</name>
    <dbReference type="NCBI Taxonomy" id="561879"/>
    <lineage>
        <taxon>Bacteria</taxon>
        <taxon>Bacillati</taxon>
        <taxon>Bacillota</taxon>
        <taxon>Bacilli</taxon>
        <taxon>Bacillales</taxon>
        <taxon>Bacillaceae</taxon>
        <taxon>Bacillus</taxon>
    </lineage>
</organism>
<proteinExistence type="predicted"/>
<evidence type="ECO:0000313" key="2">
    <source>
        <dbReference type="Proteomes" id="UP000185426"/>
    </source>
</evidence>
<protein>
    <submittedName>
        <fullName evidence="1">Uncharacterized protein</fullName>
    </submittedName>
</protein>
<name>A0A1L6ZHS2_BACIA</name>
<dbReference type="EMBL" id="CP015607">
    <property type="protein sequence ID" value="APT46068.1"/>
    <property type="molecule type" value="Genomic_DNA"/>
</dbReference>
<gene>
    <name evidence="1" type="ORF">BSA145_09295</name>
</gene>
<sequence>MASSTSFHQHPFINMLNISIKKSMDGRKRKGLSFDQMLLSFLYQHMKPHQYAPYQQELLTGNFRQCFT</sequence>
<dbReference type="Proteomes" id="UP000185426">
    <property type="component" value="Chromosome"/>
</dbReference>
<reference evidence="1 2" key="1">
    <citation type="submission" date="2016-05" db="EMBL/GenBank/DDBJ databases">
        <title>Complete Genome and Methylome Analysis of Psychrotrophic Bacterial Isolates from Antarctic Lake Untersee.</title>
        <authorList>
            <person name="Fomenkov A."/>
            <person name="Akimov V.N."/>
            <person name="Vasilyeva L.V."/>
            <person name="Andersen D."/>
            <person name="Vincze T."/>
            <person name="Roberts R.J."/>
        </authorList>
    </citation>
    <scope>NUCLEOTIDE SEQUENCE [LARGE SCALE GENOMIC DNA]</scope>
    <source>
        <strain evidence="1 2">U14-5</strain>
    </source>
</reference>
<dbReference type="AlphaFoldDB" id="A0A1L6ZHS2"/>